<evidence type="ECO:0000259" key="23">
    <source>
        <dbReference type="PROSITE" id="PS50109"/>
    </source>
</evidence>
<dbReference type="FunFam" id="3.30.565.10:FF:000010">
    <property type="entry name" value="Sensor histidine kinase RcsC"/>
    <property type="match status" value="1"/>
</dbReference>
<dbReference type="InterPro" id="IPR003661">
    <property type="entry name" value="HisK_dim/P_dom"/>
</dbReference>
<dbReference type="GO" id="GO:0005886">
    <property type="term" value="C:plasma membrane"/>
    <property type="evidence" value="ECO:0007669"/>
    <property type="project" value="UniProtKB-SubCell"/>
</dbReference>
<dbReference type="InterPro" id="IPR036097">
    <property type="entry name" value="HisK_dim/P_sf"/>
</dbReference>
<feature type="transmembrane region" description="Helical" evidence="22">
    <location>
        <begin position="160"/>
        <end position="186"/>
    </location>
</feature>
<dbReference type="InterPro" id="IPR001789">
    <property type="entry name" value="Sig_transdc_resp-reg_receiver"/>
</dbReference>
<feature type="domain" description="Response regulatory" evidence="24">
    <location>
        <begin position="565"/>
        <end position="685"/>
    </location>
</feature>
<dbReference type="Gene3D" id="3.30.565.10">
    <property type="entry name" value="Histidine kinase-like ATPase, C-terminal domain"/>
    <property type="match status" value="1"/>
</dbReference>
<reference evidence="26 27" key="1">
    <citation type="submission" date="2014-02" db="EMBL/GenBank/DDBJ databases">
        <title>Draft Genome of Hylemonella gracilis isolated from the Niagara River.</title>
        <authorList>
            <person name="Pawlowski D.R."/>
            <person name="Koudelka G.B."/>
        </authorList>
    </citation>
    <scope>NUCLEOTIDE SEQUENCE [LARGE SCALE GENOMIC DNA]</scope>
    <source>
        <strain evidence="26 27">Niagara R</strain>
    </source>
</reference>
<dbReference type="PANTHER" id="PTHR45339:SF1">
    <property type="entry name" value="HYBRID SIGNAL TRANSDUCTION HISTIDINE KINASE J"/>
    <property type="match status" value="1"/>
</dbReference>
<sequence>MSRAMRNPLPHLLPNSLVKRVFALYIGTLLLFFGSGLWLFYNYEFREEIQKIQQTATILMEATAQTITESAVIGDYDTIQRTLASNVFGSPFASAAFIDLGGGVVRSSNPSVNTEAYAPAWMRSRVAELLPDLNRPITVGGQDYGVLRLQFAVDTVVRELWLLLLTVLALIAASLLGGLLVIWYSLQRWLKSFQQFDVDGELLAGSPQFEQITARMVQAVPEEFRPTFDVMQRISRELHRELRQRELALTALRQALARLLPDAPQPPLTQGMDLGALADRVLQVVREREAERALLQEAKQAAEAASRAKSEFLAVMSHEIRTPMNGIIGMTNLALGTTLNTEQRDYLGMVRRSADTLLTIINDILDFSKIEAGQFTLDPRPFHLHALVQGTLNSLESQAREQGLRLVYEPARHLPEHLIGDPGRLRQVLVNLVGNAIKFSKDGAVTVRVHMQAQGERTGPVTLHFDVIDAGIGIEEAQQQTIFQPFTQADASITRRFGGTGLGLAICTKLVQAMQGEIGVRSSPGQGSTFHFTAVFGVDVRRTESESMQASPPRQTRPAHMHALNILLAEDNEINQHLMLHLLRQEGHAVALACNGEEAADMAIQADPPYDLILMDMQMPVLDGLQATRRIREHERSSGYHARIVALTANVLPEDRARCLAAGMDGHLGKPIEPEELRQVLQGGAPILPPPVAIARGQPPAPEDMSAFDYQRGLDGADATVVRIIAASFRENWPGQLHALRESAQRADAAALQRGAHALRGVLGNFAAAPAVTLTRRIESLGADGAVDQIAPLLSDLEEALQALDQALHTWLARTPA</sequence>
<dbReference type="InterPro" id="IPR036890">
    <property type="entry name" value="HATPase_C_sf"/>
</dbReference>
<comment type="subunit">
    <text evidence="17">At low DSF concentrations, interacts with RpfF.</text>
</comment>
<dbReference type="EMBL" id="JEMG01000001">
    <property type="protein sequence ID" value="EYC52697.1"/>
    <property type="molecule type" value="Genomic_DNA"/>
</dbReference>
<evidence type="ECO:0000256" key="16">
    <source>
        <dbReference type="ARBA" id="ARBA00058004"/>
    </source>
</evidence>
<dbReference type="Gene3D" id="3.40.50.2300">
    <property type="match status" value="1"/>
</dbReference>
<dbReference type="InterPro" id="IPR004358">
    <property type="entry name" value="Sig_transdc_His_kin-like_C"/>
</dbReference>
<evidence type="ECO:0000313" key="26">
    <source>
        <dbReference type="EMBL" id="EYC52697.1"/>
    </source>
</evidence>
<dbReference type="GO" id="GO:0000155">
    <property type="term" value="F:phosphorelay sensor kinase activity"/>
    <property type="evidence" value="ECO:0007669"/>
    <property type="project" value="InterPro"/>
</dbReference>
<evidence type="ECO:0000256" key="8">
    <source>
        <dbReference type="ARBA" id="ARBA00022729"/>
    </source>
</evidence>
<keyword evidence="15 22" id="KW-0472">Membrane</keyword>
<keyword evidence="5 21" id="KW-0597">Phosphoprotein</keyword>
<dbReference type="InterPro" id="IPR005467">
    <property type="entry name" value="His_kinase_dom"/>
</dbReference>
<dbReference type="SMART" id="SM00448">
    <property type="entry name" value="REC"/>
    <property type="match status" value="1"/>
</dbReference>
<dbReference type="CDD" id="cd17546">
    <property type="entry name" value="REC_hyHK_CKI1_RcsC-like"/>
    <property type="match status" value="1"/>
</dbReference>
<dbReference type="InterPro" id="IPR008207">
    <property type="entry name" value="Sig_transdc_His_kin_Hpt_dom"/>
</dbReference>
<keyword evidence="4" id="KW-1003">Cell membrane</keyword>
<dbReference type="InterPro" id="IPR036641">
    <property type="entry name" value="HPT_dom_sf"/>
</dbReference>
<evidence type="ECO:0000256" key="1">
    <source>
        <dbReference type="ARBA" id="ARBA00000085"/>
    </source>
</evidence>
<evidence type="ECO:0000256" key="13">
    <source>
        <dbReference type="ARBA" id="ARBA00023012"/>
    </source>
</evidence>
<keyword evidence="10 26" id="KW-0418">Kinase</keyword>
<feature type="modified residue" description="4-aspartylphosphate" evidence="21">
    <location>
        <position position="616"/>
    </location>
</feature>
<evidence type="ECO:0000256" key="15">
    <source>
        <dbReference type="ARBA" id="ARBA00023136"/>
    </source>
</evidence>
<evidence type="ECO:0000256" key="12">
    <source>
        <dbReference type="ARBA" id="ARBA00022989"/>
    </source>
</evidence>
<dbReference type="InterPro" id="IPR003594">
    <property type="entry name" value="HATPase_dom"/>
</dbReference>
<comment type="function">
    <text evidence="16">Member of the two-component regulatory system BvgS/BvgA. Phosphorylates BvgA via a four-step phosphorelay in response to environmental signals.</text>
</comment>
<evidence type="ECO:0000256" key="20">
    <source>
        <dbReference type="PROSITE-ProRule" id="PRU00110"/>
    </source>
</evidence>
<evidence type="ECO:0000313" key="27">
    <source>
        <dbReference type="Proteomes" id="UP000023268"/>
    </source>
</evidence>
<comment type="subcellular location">
    <subcellularLocation>
        <location evidence="2">Cell membrane</location>
        <topology evidence="2">Multi-pass membrane protein</topology>
    </subcellularLocation>
</comment>
<keyword evidence="11" id="KW-0067">ATP-binding</keyword>
<keyword evidence="8" id="KW-0732">Signal</keyword>
<dbReference type="SUPFAM" id="SSF47226">
    <property type="entry name" value="Histidine-containing phosphotransfer domain, HPT domain"/>
    <property type="match status" value="1"/>
</dbReference>
<evidence type="ECO:0000256" key="4">
    <source>
        <dbReference type="ARBA" id="ARBA00022475"/>
    </source>
</evidence>
<feature type="domain" description="HPt" evidence="25">
    <location>
        <begin position="718"/>
        <end position="811"/>
    </location>
</feature>
<evidence type="ECO:0000256" key="17">
    <source>
        <dbReference type="ARBA" id="ARBA00064003"/>
    </source>
</evidence>
<dbReference type="PANTHER" id="PTHR45339">
    <property type="entry name" value="HYBRID SIGNAL TRANSDUCTION HISTIDINE KINASE J"/>
    <property type="match status" value="1"/>
</dbReference>
<gene>
    <name evidence="26" type="ORF">AZ34_17585</name>
</gene>
<dbReference type="AlphaFoldDB" id="A0A016XMA1"/>
<dbReference type="SUPFAM" id="SSF47384">
    <property type="entry name" value="Homodimeric domain of signal transducing histidine kinase"/>
    <property type="match status" value="1"/>
</dbReference>
<evidence type="ECO:0000256" key="21">
    <source>
        <dbReference type="PROSITE-ProRule" id="PRU00169"/>
    </source>
</evidence>
<dbReference type="Gene3D" id="1.10.287.130">
    <property type="match status" value="1"/>
</dbReference>
<organism evidence="26 27">
    <name type="scientific">Hylemonella gracilis str. Niagara R</name>
    <dbReference type="NCBI Taxonomy" id="1458275"/>
    <lineage>
        <taxon>Bacteria</taxon>
        <taxon>Pseudomonadati</taxon>
        <taxon>Pseudomonadota</taxon>
        <taxon>Betaproteobacteria</taxon>
        <taxon>Burkholderiales</taxon>
        <taxon>Comamonadaceae</taxon>
        <taxon>Hylemonella</taxon>
    </lineage>
</organism>
<evidence type="ECO:0000256" key="9">
    <source>
        <dbReference type="ARBA" id="ARBA00022741"/>
    </source>
</evidence>
<dbReference type="FunFam" id="1.10.287.130:FF:000002">
    <property type="entry name" value="Two-component osmosensing histidine kinase"/>
    <property type="match status" value="1"/>
</dbReference>
<keyword evidence="9" id="KW-0547">Nucleotide-binding</keyword>
<dbReference type="PROSITE" id="PS50894">
    <property type="entry name" value="HPT"/>
    <property type="match status" value="1"/>
</dbReference>
<dbReference type="Pfam" id="PF01627">
    <property type="entry name" value="Hpt"/>
    <property type="match status" value="1"/>
</dbReference>
<evidence type="ECO:0000256" key="7">
    <source>
        <dbReference type="ARBA" id="ARBA00022692"/>
    </source>
</evidence>
<evidence type="ECO:0000256" key="5">
    <source>
        <dbReference type="ARBA" id="ARBA00022553"/>
    </source>
</evidence>
<evidence type="ECO:0000256" key="10">
    <source>
        <dbReference type="ARBA" id="ARBA00022777"/>
    </source>
</evidence>
<dbReference type="CDD" id="cd00082">
    <property type="entry name" value="HisKA"/>
    <property type="match status" value="1"/>
</dbReference>
<keyword evidence="14" id="KW-0843">Virulence</keyword>
<dbReference type="eggNOG" id="COG5002">
    <property type="taxonomic scope" value="Bacteria"/>
</dbReference>
<evidence type="ECO:0000256" key="22">
    <source>
        <dbReference type="SAM" id="Phobius"/>
    </source>
</evidence>
<dbReference type="SUPFAM" id="SSF52172">
    <property type="entry name" value="CheY-like"/>
    <property type="match status" value="1"/>
</dbReference>
<keyword evidence="7 22" id="KW-0812">Transmembrane</keyword>
<dbReference type="GO" id="GO:0005524">
    <property type="term" value="F:ATP binding"/>
    <property type="evidence" value="ECO:0007669"/>
    <property type="project" value="UniProtKB-KW"/>
</dbReference>
<dbReference type="Proteomes" id="UP000023268">
    <property type="component" value="Unassembled WGS sequence"/>
</dbReference>
<dbReference type="SUPFAM" id="SSF55874">
    <property type="entry name" value="ATPase domain of HSP90 chaperone/DNA topoisomerase II/histidine kinase"/>
    <property type="match status" value="1"/>
</dbReference>
<name>A0A016XMA1_9BURK</name>
<dbReference type="Pfam" id="PF00072">
    <property type="entry name" value="Response_reg"/>
    <property type="match status" value="1"/>
</dbReference>
<evidence type="ECO:0000256" key="19">
    <source>
        <dbReference type="ARBA" id="ARBA00070152"/>
    </source>
</evidence>
<evidence type="ECO:0000256" key="14">
    <source>
        <dbReference type="ARBA" id="ARBA00023026"/>
    </source>
</evidence>
<evidence type="ECO:0000256" key="6">
    <source>
        <dbReference type="ARBA" id="ARBA00022679"/>
    </source>
</evidence>
<dbReference type="Pfam" id="PF00512">
    <property type="entry name" value="HisKA"/>
    <property type="match status" value="1"/>
</dbReference>
<accession>A0A016XMA1</accession>
<comment type="catalytic activity">
    <reaction evidence="1">
        <text>ATP + protein L-histidine = ADP + protein N-phospho-L-histidine.</text>
        <dbReference type="EC" id="2.7.13.3"/>
    </reaction>
</comment>
<proteinExistence type="predicted"/>
<keyword evidence="13" id="KW-0902">Two-component regulatory system</keyword>
<feature type="transmembrane region" description="Helical" evidence="22">
    <location>
        <begin position="21"/>
        <end position="41"/>
    </location>
</feature>
<dbReference type="eggNOG" id="COG0642">
    <property type="taxonomic scope" value="Bacteria"/>
</dbReference>
<evidence type="ECO:0000256" key="2">
    <source>
        <dbReference type="ARBA" id="ARBA00004651"/>
    </source>
</evidence>
<keyword evidence="12 22" id="KW-1133">Transmembrane helix</keyword>
<dbReference type="PRINTS" id="PR00344">
    <property type="entry name" value="BCTRLSENSOR"/>
</dbReference>
<dbReference type="EC" id="2.7.13.3" evidence="3"/>
<evidence type="ECO:0000259" key="24">
    <source>
        <dbReference type="PROSITE" id="PS50110"/>
    </source>
</evidence>
<evidence type="ECO:0000256" key="18">
    <source>
        <dbReference type="ARBA" id="ARBA00068150"/>
    </source>
</evidence>
<dbReference type="PROSITE" id="PS50109">
    <property type="entry name" value="HIS_KIN"/>
    <property type="match status" value="1"/>
</dbReference>
<dbReference type="PROSITE" id="PS50110">
    <property type="entry name" value="RESPONSE_REGULATORY"/>
    <property type="match status" value="1"/>
</dbReference>
<evidence type="ECO:0000259" key="25">
    <source>
        <dbReference type="PROSITE" id="PS50894"/>
    </source>
</evidence>
<dbReference type="InterPro" id="IPR011006">
    <property type="entry name" value="CheY-like_superfamily"/>
</dbReference>
<protein>
    <recommendedName>
        <fullName evidence="18">Sensory/regulatory protein RpfC</fullName>
        <ecNumber evidence="3">2.7.13.3</ecNumber>
    </recommendedName>
    <alternativeName>
        <fullName evidence="19">Virulence sensor protein BvgS</fullName>
    </alternativeName>
</protein>
<dbReference type="SMART" id="SM00387">
    <property type="entry name" value="HATPase_c"/>
    <property type="match status" value="1"/>
</dbReference>
<keyword evidence="6" id="KW-0808">Transferase</keyword>
<feature type="modified residue" description="Phosphohistidine" evidence="20">
    <location>
        <position position="757"/>
    </location>
</feature>
<dbReference type="CDD" id="cd16922">
    <property type="entry name" value="HATPase_EvgS-ArcB-TorS-like"/>
    <property type="match status" value="1"/>
</dbReference>
<evidence type="ECO:0000256" key="3">
    <source>
        <dbReference type="ARBA" id="ARBA00012438"/>
    </source>
</evidence>
<comment type="caution">
    <text evidence="26">The sequence shown here is derived from an EMBL/GenBank/DDBJ whole genome shotgun (WGS) entry which is preliminary data.</text>
</comment>
<dbReference type="Gene3D" id="1.20.120.160">
    <property type="entry name" value="HPT domain"/>
    <property type="match status" value="1"/>
</dbReference>
<feature type="domain" description="Histidine kinase" evidence="23">
    <location>
        <begin position="315"/>
        <end position="538"/>
    </location>
</feature>
<dbReference type="SMART" id="SM00388">
    <property type="entry name" value="HisKA"/>
    <property type="match status" value="1"/>
</dbReference>
<dbReference type="STRING" id="1458275.AZ34_17585"/>
<dbReference type="Pfam" id="PF02518">
    <property type="entry name" value="HATPase_c"/>
    <property type="match status" value="1"/>
</dbReference>
<evidence type="ECO:0000256" key="11">
    <source>
        <dbReference type="ARBA" id="ARBA00022840"/>
    </source>
</evidence>